<keyword evidence="2" id="KW-0808">Transferase</keyword>
<evidence type="ECO:0000256" key="2">
    <source>
        <dbReference type="ARBA" id="ARBA00022679"/>
    </source>
</evidence>
<dbReference type="Pfam" id="PF03808">
    <property type="entry name" value="Glyco_tran_WecG"/>
    <property type="match status" value="1"/>
</dbReference>
<keyword evidence="1" id="KW-0328">Glycosyltransferase</keyword>
<sequence>MRPRGFLDERAGCAVITEELIDRMAQKCLLNDEDFDAVVLDHGSKRIQTVNLHHLALAARSDEFARTIDRADFITADGWPIVSLMRSRGIDPARVTGSEFLERMLAGRQFQGTKAAILGADRAAGFDFRGQLHGSGLEVVFRDHGNRRDWKPKRVAKKLQKYGVDLLIVAVTPPFGDMIGEEVRKAGFRGVVVNVGGAVNMVTGNATMAPGWVRAAKIEWFYRLAQEPTRLFRRYIIECLPVFVKYILPHYWQRSRSRTQPRIGGATVVHQGR</sequence>
<dbReference type="OrthoDB" id="9771846at2"/>
<dbReference type="InterPro" id="IPR028082">
    <property type="entry name" value="Peripla_BP_I"/>
</dbReference>
<dbReference type="PANTHER" id="PTHR34136:SF1">
    <property type="entry name" value="UDP-N-ACETYL-D-MANNOSAMINURONIC ACID TRANSFERASE"/>
    <property type="match status" value="1"/>
</dbReference>
<proteinExistence type="predicted"/>
<protein>
    <submittedName>
        <fullName evidence="3">WecB/TagA/CpsF family glycosyltransferase</fullName>
    </submittedName>
</protein>
<organism evidence="3 4">
    <name type="scientific">Aeromicrobium fastidiosum</name>
    <dbReference type="NCBI Taxonomy" id="52699"/>
    <lineage>
        <taxon>Bacteria</taxon>
        <taxon>Bacillati</taxon>
        <taxon>Actinomycetota</taxon>
        <taxon>Actinomycetes</taxon>
        <taxon>Propionibacteriales</taxon>
        <taxon>Nocardioidaceae</taxon>
        <taxon>Aeromicrobium</taxon>
    </lineage>
</organism>
<gene>
    <name evidence="3" type="ORF">ESP62_012065</name>
</gene>
<dbReference type="InterPro" id="IPR004629">
    <property type="entry name" value="WecG_TagA_CpsF"/>
</dbReference>
<dbReference type="GO" id="GO:0016758">
    <property type="term" value="F:hexosyltransferase activity"/>
    <property type="evidence" value="ECO:0007669"/>
    <property type="project" value="TreeGrafter"/>
</dbReference>
<accession>A0A641AKG1</accession>
<name>A0A641AKG1_9ACTN</name>
<keyword evidence="4" id="KW-1185">Reference proteome</keyword>
<dbReference type="EMBL" id="SDPP02000003">
    <property type="protein sequence ID" value="KAA1376170.1"/>
    <property type="molecule type" value="Genomic_DNA"/>
</dbReference>
<comment type="caution">
    <text evidence="3">The sequence shown here is derived from an EMBL/GenBank/DDBJ whole genome shotgun (WGS) entry which is preliminary data.</text>
</comment>
<dbReference type="AlphaFoldDB" id="A0A641AKG1"/>
<evidence type="ECO:0000313" key="3">
    <source>
        <dbReference type="EMBL" id="KAA1376170.1"/>
    </source>
</evidence>
<dbReference type="SUPFAM" id="SSF53822">
    <property type="entry name" value="Periplasmic binding protein-like I"/>
    <property type="match status" value="1"/>
</dbReference>
<dbReference type="NCBIfam" id="TIGR00696">
    <property type="entry name" value="wecG_tagA_cpsF"/>
    <property type="match status" value="1"/>
</dbReference>
<evidence type="ECO:0000313" key="4">
    <source>
        <dbReference type="Proteomes" id="UP001515100"/>
    </source>
</evidence>
<dbReference type="Proteomes" id="UP001515100">
    <property type="component" value="Unassembled WGS sequence"/>
</dbReference>
<dbReference type="PANTHER" id="PTHR34136">
    <property type="match status" value="1"/>
</dbReference>
<reference evidence="3" key="1">
    <citation type="submission" date="2019-09" db="EMBL/GenBank/DDBJ databases">
        <authorList>
            <person name="Li J."/>
        </authorList>
    </citation>
    <scope>NUCLEOTIDE SEQUENCE [LARGE SCALE GENOMIC DNA]</scope>
    <source>
        <strain evidence="3">NRBC 14897</strain>
    </source>
</reference>
<evidence type="ECO:0000256" key="1">
    <source>
        <dbReference type="ARBA" id="ARBA00022676"/>
    </source>
</evidence>